<dbReference type="EMBL" id="CP012199">
    <property type="protein sequence ID" value="AMG74918.1"/>
    <property type="molecule type" value="Genomic_DNA"/>
</dbReference>
<evidence type="ECO:0000259" key="2">
    <source>
        <dbReference type="PROSITE" id="PS50943"/>
    </source>
</evidence>
<evidence type="ECO:0000256" key="1">
    <source>
        <dbReference type="ARBA" id="ARBA00023125"/>
    </source>
</evidence>
<dbReference type="AlphaFoldDB" id="A0AA86L3X4"/>
<evidence type="ECO:0000313" key="3">
    <source>
        <dbReference type="EMBL" id="AMG74918.1"/>
    </source>
</evidence>
<keyword evidence="4" id="KW-1185">Reference proteome</keyword>
<dbReference type="Proteomes" id="UP000058599">
    <property type="component" value="Chromosome"/>
</dbReference>
<dbReference type="CDD" id="cd00093">
    <property type="entry name" value="HTH_XRE"/>
    <property type="match status" value="1"/>
</dbReference>
<feature type="domain" description="HTH cro/C1-type" evidence="2">
    <location>
        <begin position="12"/>
        <end position="65"/>
    </location>
</feature>
<dbReference type="PANTHER" id="PTHR46797:SF1">
    <property type="entry name" value="METHYLPHOSPHONATE SYNTHASE"/>
    <property type="match status" value="1"/>
</dbReference>
<organism evidence="3 4">
    <name type="scientific">Sphingopyxis granuli</name>
    <dbReference type="NCBI Taxonomy" id="267128"/>
    <lineage>
        <taxon>Bacteria</taxon>
        <taxon>Pseudomonadati</taxon>
        <taxon>Pseudomonadota</taxon>
        <taxon>Alphaproteobacteria</taxon>
        <taxon>Sphingomonadales</taxon>
        <taxon>Sphingomonadaceae</taxon>
        <taxon>Sphingopyxis</taxon>
    </lineage>
</organism>
<reference evidence="3 4" key="1">
    <citation type="journal article" date="2016" name="BMC Genomics">
        <title>Genomic analysis of the nitrate-respiring Sphingopyxis granuli (formerly Sphingomonas macrogoltabida) strain TFA.</title>
        <authorList>
            <person name="Garcia-Romero I."/>
            <person name="Perez-Pulido A.J."/>
            <person name="Gonzalez-Flores Y.E."/>
            <person name="Reyes-Ramirez F."/>
            <person name="Santero E."/>
            <person name="Floriano B."/>
        </authorList>
    </citation>
    <scope>NUCLEOTIDE SEQUENCE [LARGE SCALE GENOMIC DNA]</scope>
    <source>
        <strain evidence="3 4">TFA</strain>
    </source>
</reference>
<dbReference type="SMART" id="SM00530">
    <property type="entry name" value="HTH_XRE"/>
    <property type="match status" value="1"/>
</dbReference>
<dbReference type="Gene3D" id="1.10.260.40">
    <property type="entry name" value="lambda repressor-like DNA-binding domains"/>
    <property type="match status" value="1"/>
</dbReference>
<dbReference type="InterPro" id="IPR001387">
    <property type="entry name" value="Cro/C1-type_HTH"/>
</dbReference>
<dbReference type="InterPro" id="IPR010982">
    <property type="entry name" value="Lambda_DNA-bd_dom_sf"/>
</dbReference>
<keyword evidence="1" id="KW-0238">DNA-binding</keyword>
<accession>A0AA86L3X4</accession>
<dbReference type="KEGG" id="sgi:SGRAN_2560"/>
<dbReference type="RefSeq" id="WP_067184218.1">
    <property type="nucleotide sequence ID" value="NZ_CP012199.1"/>
</dbReference>
<name>A0AA86L3X4_9SPHN</name>
<dbReference type="PROSITE" id="PS50943">
    <property type="entry name" value="HTH_CROC1"/>
    <property type="match status" value="1"/>
</dbReference>
<dbReference type="GO" id="GO:0003700">
    <property type="term" value="F:DNA-binding transcription factor activity"/>
    <property type="evidence" value="ECO:0007669"/>
    <property type="project" value="TreeGrafter"/>
</dbReference>
<sequence>MDVRKLVGSNARRYRIAAGLSQEEVGVRMGVDRAHVGLIERGEQNATLLTIWSLCEALNIRPQALFDESEYPADDRKSQ</sequence>
<proteinExistence type="predicted"/>
<dbReference type="PANTHER" id="PTHR46797">
    <property type="entry name" value="HTH-TYPE TRANSCRIPTIONAL REGULATOR"/>
    <property type="match status" value="1"/>
</dbReference>
<dbReference type="SUPFAM" id="SSF47413">
    <property type="entry name" value="lambda repressor-like DNA-binding domains"/>
    <property type="match status" value="1"/>
</dbReference>
<evidence type="ECO:0000313" key="4">
    <source>
        <dbReference type="Proteomes" id="UP000058599"/>
    </source>
</evidence>
<dbReference type="Pfam" id="PF01381">
    <property type="entry name" value="HTH_3"/>
    <property type="match status" value="1"/>
</dbReference>
<gene>
    <name evidence="3" type="ORF">SGRAN_2560</name>
</gene>
<dbReference type="GO" id="GO:0003677">
    <property type="term" value="F:DNA binding"/>
    <property type="evidence" value="ECO:0007669"/>
    <property type="project" value="UniProtKB-KW"/>
</dbReference>
<dbReference type="GO" id="GO:0005829">
    <property type="term" value="C:cytosol"/>
    <property type="evidence" value="ECO:0007669"/>
    <property type="project" value="TreeGrafter"/>
</dbReference>
<protein>
    <submittedName>
        <fullName evidence="3">Transcriptional regulator XRE</fullName>
    </submittedName>
</protein>
<dbReference type="InterPro" id="IPR050807">
    <property type="entry name" value="TransReg_Diox_bact_type"/>
</dbReference>